<accession>A0ABM8BG10</accession>
<dbReference type="InterPro" id="IPR012340">
    <property type="entry name" value="NA-bd_OB-fold"/>
</dbReference>
<evidence type="ECO:0000313" key="8">
    <source>
        <dbReference type="Proteomes" id="UP001321741"/>
    </source>
</evidence>
<feature type="binding site" evidence="4">
    <location>
        <position position="330"/>
    </location>
    <ligand>
        <name>S-adenosyl-L-methionine</name>
        <dbReference type="ChEBI" id="CHEBI:59789"/>
    </ligand>
</feature>
<dbReference type="NCBIfam" id="TIGR00479">
    <property type="entry name" value="rumA"/>
    <property type="match status" value="1"/>
</dbReference>
<protein>
    <submittedName>
        <fullName evidence="7">23S rRNA (Uracil-5-)-methyltransferase RumA</fullName>
    </submittedName>
</protein>
<feature type="binding site" evidence="4">
    <location>
        <position position="280"/>
    </location>
    <ligand>
        <name>S-adenosyl-L-methionine</name>
        <dbReference type="ChEBI" id="CHEBI:59789"/>
    </ligand>
</feature>
<gene>
    <name evidence="7" type="ORF">KIM322_04370</name>
</gene>
<feature type="domain" description="TRAM" evidence="6">
    <location>
        <begin position="1"/>
        <end position="58"/>
    </location>
</feature>
<dbReference type="Gene3D" id="2.40.50.140">
    <property type="entry name" value="Nucleic acid-binding proteins"/>
    <property type="match status" value="1"/>
</dbReference>
<evidence type="ECO:0000256" key="5">
    <source>
        <dbReference type="PROSITE-ProRule" id="PRU10015"/>
    </source>
</evidence>
<dbReference type="InterPro" id="IPR029063">
    <property type="entry name" value="SAM-dependent_MTases_sf"/>
</dbReference>
<feature type="binding site" evidence="4">
    <location>
        <position position="309"/>
    </location>
    <ligand>
        <name>S-adenosyl-L-methionine</name>
        <dbReference type="ChEBI" id="CHEBI:59789"/>
    </ligand>
</feature>
<keyword evidence="2 4" id="KW-0808">Transferase</keyword>
<sequence>MEKNQIIDLEITDLSYEAMGVAHYEGMTVFVTSALPGETVSAKVLKVKKHFAFAKIEKIIKESPDRVNIKLNEWVQTGLASLAHIKYDKQLEFKRTQVVNLLKKAHLDNVEVGETLASPEETGYRNKAQVPVREVDGQLDIGFFRRHSHDLVPLTNFFTTDPEIDRVLVAVRDVLRQYRVPAYDEIHNKGEVRYLDVRRSKATGEIMVILVCLHKDFRQLPKVAEAIKEIDGVTSLVLNYNPKKTNVILGKVDYLIFGKPQITDQIGDVKFRISPESFFQINSLQTPRLYDLAIKQADLKPTDLVVDAYSGIGTIGLSVAGHVEAVRGIESVRDAVKDANNNAELNDIHNAKYVAGKAEEVMPKWAAQGMKADVIFVDPPRKGLTPEFIEAAVKTSPKKIVYVSCNPATLVRDLQDFQKHGYTFSRIDPVDMFPQTPHVEAVTVLERTKKRGFDSIYE</sequence>
<dbReference type="InterPro" id="IPR030391">
    <property type="entry name" value="MeTrfase_TrmA_CS"/>
</dbReference>
<keyword evidence="3 4" id="KW-0949">S-adenosyl-L-methionine</keyword>
<keyword evidence="1 4" id="KW-0489">Methyltransferase</keyword>
<dbReference type="EMBL" id="AP026803">
    <property type="protein sequence ID" value="BDR60176.1"/>
    <property type="molecule type" value="Genomic_DNA"/>
</dbReference>
<evidence type="ECO:0000256" key="1">
    <source>
        <dbReference type="ARBA" id="ARBA00022603"/>
    </source>
</evidence>
<comment type="similarity">
    <text evidence="4">Belongs to the class I-like SAM-binding methyltransferase superfamily. RNA M5U methyltransferase family.</text>
</comment>
<dbReference type="PROSITE" id="PS50926">
    <property type="entry name" value="TRAM"/>
    <property type="match status" value="1"/>
</dbReference>
<evidence type="ECO:0000256" key="3">
    <source>
        <dbReference type="ARBA" id="ARBA00022691"/>
    </source>
</evidence>
<evidence type="ECO:0000256" key="4">
    <source>
        <dbReference type="PROSITE-ProRule" id="PRU01024"/>
    </source>
</evidence>
<feature type="binding site" evidence="4">
    <location>
        <position position="378"/>
    </location>
    <ligand>
        <name>S-adenosyl-L-methionine</name>
        <dbReference type="ChEBI" id="CHEBI:59789"/>
    </ligand>
</feature>
<dbReference type="PANTHER" id="PTHR11061:SF30">
    <property type="entry name" value="TRNA (URACIL(54)-C(5))-METHYLTRANSFERASE"/>
    <property type="match status" value="1"/>
</dbReference>
<dbReference type="InterPro" id="IPR030390">
    <property type="entry name" value="MeTrfase_TrmA_AS"/>
</dbReference>
<dbReference type="Proteomes" id="UP001321741">
    <property type="component" value="Chromosome"/>
</dbReference>
<dbReference type="RefSeq" id="WP_317637892.1">
    <property type="nucleotide sequence ID" value="NZ_AP026803.1"/>
</dbReference>
<dbReference type="Gene3D" id="2.40.50.1070">
    <property type="match status" value="1"/>
</dbReference>
<dbReference type="SUPFAM" id="SSF50249">
    <property type="entry name" value="Nucleic acid-binding proteins"/>
    <property type="match status" value="1"/>
</dbReference>
<name>A0ABM8BG10_9LACO</name>
<dbReference type="InterPro" id="IPR002792">
    <property type="entry name" value="TRAM_dom"/>
</dbReference>
<reference evidence="7 8" key="1">
    <citation type="journal article" date="2023" name="Microbiol. Spectr.">
        <title>Symbiosis of Carpenter Bees with Uncharacterized Lactic Acid Bacteria Showing NAD Auxotrophy.</title>
        <authorList>
            <person name="Kawasaki S."/>
            <person name="Ozawa K."/>
            <person name="Mori T."/>
            <person name="Yamamoto A."/>
            <person name="Ito M."/>
            <person name="Ohkuma M."/>
            <person name="Sakamoto M."/>
            <person name="Matsutani M."/>
        </authorList>
    </citation>
    <scope>NUCLEOTIDE SEQUENCE [LARGE SCALE GENOMIC DNA]</scope>
    <source>
        <strain evidence="7 8">Kim32-2</strain>
    </source>
</reference>
<dbReference type="PROSITE" id="PS01230">
    <property type="entry name" value="TRMA_1"/>
    <property type="match status" value="1"/>
</dbReference>
<evidence type="ECO:0000256" key="2">
    <source>
        <dbReference type="ARBA" id="ARBA00022679"/>
    </source>
</evidence>
<evidence type="ECO:0000259" key="6">
    <source>
        <dbReference type="PROSITE" id="PS50926"/>
    </source>
</evidence>
<dbReference type="Gene3D" id="3.40.50.150">
    <property type="entry name" value="Vaccinia Virus protein VP39"/>
    <property type="match status" value="1"/>
</dbReference>
<dbReference type="Pfam" id="PF05958">
    <property type="entry name" value="tRNA_U5-meth_tr"/>
    <property type="match status" value="1"/>
</dbReference>
<dbReference type="PROSITE" id="PS01231">
    <property type="entry name" value="TRMA_2"/>
    <property type="match status" value="1"/>
</dbReference>
<feature type="active site" description="Nucleophile" evidence="4">
    <location>
        <position position="405"/>
    </location>
</feature>
<dbReference type="SUPFAM" id="SSF53335">
    <property type="entry name" value="S-adenosyl-L-methionine-dependent methyltransferases"/>
    <property type="match status" value="1"/>
</dbReference>
<keyword evidence="8" id="KW-1185">Reference proteome</keyword>
<evidence type="ECO:0000313" key="7">
    <source>
        <dbReference type="EMBL" id="BDR60176.1"/>
    </source>
</evidence>
<organism evidence="7 8">
    <name type="scientific">Lactobacillus xylocopicola</name>
    <dbReference type="NCBI Taxonomy" id="2976676"/>
    <lineage>
        <taxon>Bacteria</taxon>
        <taxon>Bacillati</taxon>
        <taxon>Bacillota</taxon>
        <taxon>Bacilli</taxon>
        <taxon>Lactobacillales</taxon>
        <taxon>Lactobacillaceae</taxon>
        <taxon>Lactobacillus</taxon>
    </lineage>
</organism>
<proteinExistence type="inferred from homology"/>
<dbReference type="PANTHER" id="PTHR11061">
    <property type="entry name" value="RNA M5U METHYLTRANSFERASE"/>
    <property type="match status" value="1"/>
</dbReference>
<dbReference type="PROSITE" id="PS51687">
    <property type="entry name" value="SAM_MT_RNA_M5U"/>
    <property type="match status" value="1"/>
</dbReference>
<dbReference type="Pfam" id="PF01938">
    <property type="entry name" value="TRAM"/>
    <property type="match status" value="1"/>
</dbReference>
<feature type="active site" evidence="5">
    <location>
        <position position="405"/>
    </location>
</feature>
<dbReference type="InterPro" id="IPR010280">
    <property type="entry name" value="U5_MeTrfase_fam"/>
</dbReference>